<evidence type="ECO:0000313" key="2">
    <source>
        <dbReference type="Proteomes" id="UP001149860"/>
    </source>
</evidence>
<gene>
    <name evidence="1" type="ORF">O0236_002135</name>
</gene>
<dbReference type="EMBL" id="CP168151">
    <property type="protein sequence ID" value="XFD40134.1"/>
    <property type="molecule type" value="Genomic_DNA"/>
</dbReference>
<dbReference type="Proteomes" id="UP001149860">
    <property type="component" value="Chromosome"/>
</dbReference>
<sequence>MLNVLGAYSWVNIRFLLEGAWITIFVSVVSIVFSSILGIILGIIRYVNIKWLSAIVGFVIDIIRNLPLILIIFFTYFGLPNLGFKPAPVWASIIALSIFEAAMVAEIVRAGIVSIPSGQMEGARANGLTYWQGLWHIVLPQAIKNMIPAIVSQFISLVKDTSLATIIVLPDLMNHAQIIYGQNTNYTIPMFVALAVMYFIVCYALSLFASYLERRQNRSKTIAKDPEAEEITNGDMPL</sequence>
<accession>A0ACD5DFH5</accession>
<keyword evidence="2" id="KW-1185">Reference proteome</keyword>
<protein>
    <submittedName>
        <fullName evidence="1">Amino acid ABC transporter permease</fullName>
    </submittedName>
</protein>
<name>A0ACD5DFH5_9LACO</name>
<reference evidence="1" key="1">
    <citation type="submission" date="2024-08" db="EMBL/GenBank/DDBJ databases">
        <title>Lentilactobacillus sp. nov., isolated from tree bark.</title>
        <authorList>
            <person name="Phuengjayaem S."/>
            <person name="Tanasupawat S."/>
        </authorList>
    </citation>
    <scope>NUCLEOTIDE SEQUENCE</scope>
    <source>
        <strain evidence="1">SPB1-3</strain>
    </source>
</reference>
<evidence type="ECO:0000313" key="1">
    <source>
        <dbReference type="EMBL" id="XFD40134.1"/>
    </source>
</evidence>
<organism evidence="1 2">
    <name type="scientific">Lentilactobacillus terminaliae</name>
    <dbReference type="NCBI Taxonomy" id="3003483"/>
    <lineage>
        <taxon>Bacteria</taxon>
        <taxon>Bacillati</taxon>
        <taxon>Bacillota</taxon>
        <taxon>Bacilli</taxon>
        <taxon>Lactobacillales</taxon>
        <taxon>Lactobacillaceae</taxon>
        <taxon>Lentilactobacillus</taxon>
    </lineage>
</organism>
<proteinExistence type="predicted"/>